<dbReference type="InterPro" id="IPR003347">
    <property type="entry name" value="JmjC_dom"/>
</dbReference>
<feature type="non-terminal residue" evidence="2">
    <location>
        <position position="1"/>
    </location>
</feature>
<proteinExistence type="predicted"/>
<dbReference type="Gene3D" id="2.60.120.650">
    <property type="entry name" value="Cupin"/>
    <property type="match status" value="1"/>
</dbReference>
<accession>A0A0D0BHW1</accession>
<gene>
    <name evidence="2" type="ORF">GYMLUDRAFT_40611</name>
</gene>
<evidence type="ECO:0000313" key="3">
    <source>
        <dbReference type="Proteomes" id="UP000053593"/>
    </source>
</evidence>
<dbReference type="Proteomes" id="UP000053593">
    <property type="component" value="Unassembled WGS sequence"/>
</dbReference>
<evidence type="ECO:0000313" key="2">
    <source>
        <dbReference type="EMBL" id="KIK63565.1"/>
    </source>
</evidence>
<dbReference type="OrthoDB" id="47172at2759"/>
<protein>
    <recommendedName>
        <fullName evidence="1">JmjC domain-containing protein</fullName>
    </recommendedName>
</protein>
<organism evidence="2 3">
    <name type="scientific">Collybiopsis luxurians FD-317 M1</name>
    <dbReference type="NCBI Taxonomy" id="944289"/>
    <lineage>
        <taxon>Eukaryota</taxon>
        <taxon>Fungi</taxon>
        <taxon>Dikarya</taxon>
        <taxon>Basidiomycota</taxon>
        <taxon>Agaricomycotina</taxon>
        <taxon>Agaricomycetes</taxon>
        <taxon>Agaricomycetidae</taxon>
        <taxon>Agaricales</taxon>
        <taxon>Marasmiineae</taxon>
        <taxon>Omphalotaceae</taxon>
        <taxon>Collybiopsis</taxon>
        <taxon>Collybiopsis luxurians</taxon>
    </lineage>
</organism>
<dbReference type="HOGENOM" id="CLU_016785_0_1_1"/>
<dbReference type="PROSITE" id="PS51184">
    <property type="entry name" value="JMJC"/>
    <property type="match status" value="1"/>
</dbReference>
<keyword evidence="3" id="KW-1185">Reference proteome</keyword>
<dbReference type="EMBL" id="KN834763">
    <property type="protein sequence ID" value="KIK63565.1"/>
    <property type="molecule type" value="Genomic_DNA"/>
</dbReference>
<dbReference type="AlphaFoldDB" id="A0A0D0BHW1"/>
<dbReference type="Pfam" id="PF13621">
    <property type="entry name" value="Cupin_8"/>
    <property type="match status" value="1"/>
</dbReference>
<dbReference type="InterPro" id="IPR041667">
    <property type="entry name" value="Cupin_8"/>
</dbReference>
<reference evidence="2 3" key="1">
    <citation type="submission" date="2014-04" db="EMBL/GenBank/DDBJ databases">
        <title>Evolutionary Origins and Diversification of the Mycorrhizal Mutualists.</title>
        <authorList>
            <consortium name="DOE Joint Genome Institute"/>
            <consortium name="Mycorrhizal Genomics Consortium"/>
            <person name="Kohler A."/>
            <person name="Kuo A."/>
            <person name="Nagy L.G."/>
            <person name="Floudas D."/>
            <person name="Copeland A."/>
            <person name="Barry K.W."/>
            <person name="Cichocki N."/>
            <person name="Veneault-Fourrey C."/>
            <person name="LaButti K."/>
            <person name="Lindquist E.A."/>
            <person name="Lipzen A."/>
            <person name="Lundell T."/>
            <person name="Morin E."/>
            <person name="Murat C."/>
            <person name="Riley R."/>
            <person name="Ohm R."/>
            <person name="Sun H."/>
            <person name="Tunlid A."/>
            <person name="Henrissat B."/>
            <person name="Grigoriev I.V."/>
            <person name="Hibbett D.S."/>
            <person name="Martin F."/>
        </authorList>
    </citation>
    <scope>NUCLEOTIDE SEQUENCE [LARGE SCALE GENOMIC DNA]</scope>
    <source>
        <strain evidence="2 3">FD-317 M1</strain>
    </source>
</reference>
<evidence type="ECO:0000259" key="1">
    <source>
        <dbReference type="PROSITE" id="PS51184"/>
    </source>
</evidence>
<dbReference type="SUPFAM" id="SSF51197">
    <property type="entry name" value="Clavaminate synthase-like"/>
    <property type="match status" value="1"/>
</dbReference>
<feature type="domain" description="JmjC" evidence="1">
    <location>
        <begin position="270"/>
        <end position="410"/>
    </location>
</feature>
<dbReference type="SMART" id="SM00558">
    <property type="entry name" value="JmjC"/>
    <property type="match status" value="1"/>
</dbReference>
<sequence>MSWAKDDLNLFYDELKVTTSANVIHLLSCGHHIFNSLLHSPSEHLLQSLLDTAYHEMSLAPSSICWPRLYTDVSIIQSLAYISISAIAQLDRAIIIAGAAGQGRLDLVLSLIRKLQSHFFPPFKFIPLSIPSSQIDTPILHLSTSSHDIPTIDPAPSFTSFQHRYPFLLRNNARSWPAINEHPWASAAYLRSVAGPARIVPVEVGADYRTDDWTQQFILWDEFLATLQFFDQPPTAQSNKVLYLAQHNLLMQFPDLSRDIIIPDYVYSCPPPPVDYPQYKPPGNDEQLVINAWLGPRGTISPAHTDPYYNLYVQVVGRKTVWLAPPSVTASMYAFESNANPASNKTNPSMSNTSRVDVFDDKNLYPQFWTDVVPEAMSITLTPGDMLFIPPGWWHAMRAEETSFSVSMWF</sequence>
<name>A0A0D0BHW1_9AGAR</name>
<dbReference type="PANTHER" id="PTHR12461:SF94">
    <property type="entry name" value="JMJC DOMAIN-CONTAINING PROTEIN"/>
    <property type="match status" value="1"/>
</dbReference>
<dbReference type="PANTHER" id="PTHR12461">
    <property type="entry name" value="HYPOXIA-INDUCIBLE FACTOR 1 ALPHA INHIBITOR-RELATED"/>
    <property type="match status" value="1"/>
</dbReference>